<evidence type="ECO:0000313" key="2">
    <source>
        <dbReference type="Proteomes" id="UP000527355"/>
    </source>
</evidence>
<dbReference type="AlphaFoldDB" id="A0A7J7UPC4"/>
<evidence type="ECO:0000313" key="1">
    <source>
        <dbReference type="EMBL" id="KAF6314777.1"/>
    </source>
</evidence>
<name>A0A7J7UPC4_MYOMY</name>
<sequence length="140" mass="15394">MRVGVGTFSPAKPWPQPPPCHFLTQRRARCFPSTSPAGLTPSEEPPFALASHLMSLPRVSRQTSGLRALQKVAAGVLRSDRYLQLQVPPALLCSAAREGATPGGSELLPWCGRWKQPWAHPPSTWSRAVCWCCPVFRPVR</sequence>
<organism evidence="1 2">
    <name type="scientific">Myotis myotis</name>
    <name type="common">Greater mouse-eared bat</name>
    <name type="synonym">Vespertilio myotis</name>
    <dbReference type="NCBI Taxonomy" id="51298"/>
    <lineage>
        <taxon>Eukaryota</taxon>
        <taxon>Metazoa</taxon>
        <taxon>Chordata</taxon>
        <taxon>Craniata</taxon>
        <taxon>Vertebrata</taxon>
        <taxon>Euteleostomi</taxon>
        <taxon>Mammalia</taxon>
        <taxon>Eutheria</taxon>
        <taxon>Laurasiatheria</taxon>
        <taxon>Chiroptera</taxon>
        <taxon>Yangochiroptera</taxon>
        <taxon>Vespertilionidae</taxon>
        <taxon>Myotis</taxon>
    </lineage>
</organism>
<accession>A0A7J7UPC4</accession>
<reference evidence="1 2" key="1">
    <citation type="journal article" date="2020" name="Nature">
        <title>Six reference-quality genomes reveal evolution of bat adaptations.</title>
        <authorList>
            <person name="Jebb D."/>
            <person name="Huang Z."/>
            <person name="Pippel M."/>
            <person name="Hughes G.M."/>
            <person name="Lavrichenko K."/>
            <person name="Devanna P."/>
            <person name="Winkler S."/>
            <person name="Jermiin L.S."/>
            <person name="Skirmuntt E.C."/>
            <person name="Katzourakis A."/>
            <person name="Burkitt-Gray L."/>
            <person name="Ray D.A."/>
            <person name="Sullivan K.A.M."/>
            <person name="Roscito J.G."/>
            <person name="Kirilenko B.M."/>
            <person name="Davalos L.M."/>
            <person name="Corthals A.P."/>
            <person name="Power M.L."/>
            <person name="Jones G."/>
            <person name="Ransome R.D."/>
            <person name="Dechmann D.K.N."/>
            <person name="Locatelli A.G."/>
            <person name="Puechmaille S.J."/>
            <person name="Fedrigo O."/>
            <person name="Jarvis E.D."/>
            <person name="Hiller M."/>
            <person name="Vernes S.C."/>
            <person name="Myers E.W."/>
            <person name="Teeling E.C."/>
        </authorList>
    </citation>
    <scope>NUCLEOTIDE SEQUENCE [LARGE SCALE GENOMIC DNA]</scope>
    <source>
        <strain evidence="1">MMyoMyo1</strain>
        <tissue evidence="1">Flight muscle</tissue>
    </source>
</reference>
<dbReference type="Proteomes" id="UP000527355">
    <property type="component" value="Unassembled WGS sequence"/>
</dbReference>
<gene>
    <name evidence="1" type="ORF">mMyoMyo1_008573</name>
</gene>
<dbReference type="EMBL" id="JABWUV010000012">
    <property type="protein sequence ID" value="KAF6314777.1"/>
    <property type="molecule type" value="Genomic_DNA"/>
</dbReference>
<protein>
    <submittedName>
        <fullName evidence="1">Uncharacterized protein</fullName>
    </submittedName>
</protein>
<comment type="caution">
    <text evidence="1">The sequence shown here is derived from an EMBL/GenBank/DDBJ whole genome shotgun (WGS) entry which is preliminary data.</text>
</comment>
<proteinExistence type="predicted"/>
<keyword evidence="2" id="KW-1185">Reference proteome</keyword>